<gene>
    <name evidence="2" type="ORF">DFH07DRAFT_952893</name>
</gene>
<protein>
    <submittedName>
        <fullName evidence="2">Uncharacterized protein</fullName>
    </submittedName>
</protein>
<evidence type="ECO:0000313" key="2">
    <source>
        <dbReference type="EMBL" id="KAJ7772922.1"/>
    </source>
</evidence>
<accession>A0AAD7JVP7</accession>
<comment type="caution">
    <text evidence="2">The sequence shown here is derived from an EMBL/GenBank/DDBJ whole genome shotgun (WGS) entry which is preliminary data.</text>
</comment>
<proteinExistence type="predicted"/>
<feature type="compositionally biased region" description="Low complexity" evidence="1">
    <location>
        <begin position="33"/>
        <end position="62"/>
    </location>
</feature>
<dbReference type="EMBL" id="JARJLG010000018">
    <property type="protein sequence ID" value="KAJ7772922.1"/>
    <property type="molecule type" value="Genomic_DNA"/>
</dbReference>
<dbReference type="Proteomes" id="UP001215280">
    <property type="component" value="Unassembled WGS sequence"/>
</dbReference>
<feature type="region of interest" description="Disordered" evidence="1">
    <location>
        <begin position="149"/>
        <end position="175"/>
    </location>
</feature>
<reference evidence="2" key="1">
    <citation type="submission" date="2023-03" db="EMBL/GenBank/DDBJ databases">
        <title>Massive genome expansion in bonnet fungi (Mycena s.s.) driven by repeated elements and novel gene families across ecological guilds.</title>
        <authorList>
            <consortium name="Lawrence Berkeley National Laboratory"/>
            <person name="Harder C.B."/>
            <person name="Miyauchi S."/>
            <person name="Viragh M."/>
            <person name="Kuo A."/>
            <person name="Thoen E."/>
            <person name="Andreopoulos B."/>
            <person name="Lu D."/>
            <person name="Skrede I."/>
            <person name="Drula E."/>
            <person name="Henrissat B."/>
            <person name="Morin E."/>
            <person name="Kohler A."/>
            <person name="Barry K."/>
            <person name="LaButti K."/>
            <person name="Morin E."/>
            <person name="Salamov A."/>
            <person name="Lipzen A."/>
            <person name="Mereny Z."/>
            <person name="Hegedus B."/>
            <person name="Baldrian P."/>
            <person name="Stursova M."/>
            <person name="Weitz H."/>
            <person name="Taylor A."/>
            <person name="Grigoriev I.V."/>
            <person name="Nagy L.G."/>
            <person name="Martin F."/>
            <person name="Kauserud H."/>
        </authorList>
    </citation>
    <scope>NUCLEOTIDE SEQUENCE</scope>
    <source>
        <strain evidence="2">CBHHK188m</strain>
    </source>
</reference>
<dbReference type="AlphaFoldDB" id="A0AAD7JVP7"/>
<evidence type="ECO:0000256" key="1">
    <source>
        <dbReference type="SAM" id="MobiDB-lite"/>
    </source>
</evidence>
<keyword evidence="3" id="KW-1185">Reference proteome</keyword>
<feature type="compositionally biased region" description="Pro residues" evidence="1">
    <location>
        <begin position="163"/>
        <end position="175"/>
    </location>
</feature>
<organism evidence="2 3">
    <name type="scientific">Mycena maculata</name>
    <dbReference type="NCBI Taxonomy" id="230809"/>
    <lineage>
        <taxon>Eukaryota</taxon>
        <taxon>Fungi</taxon>
        <taxon>Dikarya</taxon>
        <taxon>Basidiomycota</taxon>
        <taxon>Agaricomycotina</taxon>
        <taxon>Agaricomycetes</taxon>
        <taxon>Agaricomycetidae</taxon>
        <taxon>Agaricales</taxon>
        <taxon>Marasmiineae</taxon>
        <taxon>Mycenaceae</taxon>
        <taxon>Mycena</taxon>
    </lineage>
</organism>
<feature type="region of interest" description="Disordered" evidence="1">
    <location>
        <begin position="25"/>
        <end position="99"/>
    </location>
</feature>
<evidence type="ECO:0000313" key="3">
    <source>
        <dbReference type="Proteomes" id="UP001215280"/>
    </source>
</evidence>
<sequence>MPEILHVQDLRRLPLLTPTPSIARLHGAHTPIPARTPNSAANPARPTPRAKARAAIPARPMPRGQPHAPKPAGPTPHAKPPAANLARQTPRGQPRAAHLRHSLSHTAEILHVQDLWRVRGQRARPDHPGLPFLTLGPTTGQPRAACMPLPSPHTHPRGASPARPSPHAQPHPPIPARRVCVGRFACALVRS</sequence>
<name>A0AAD7JVP7_9AGAR</name>
<feature type="compositionally biased region" description="Pro residues" evidence="1">
    <location>
        <begin position="68"/>
        <end position="79"/>
    </location>
</feature>